<gene>
    <name evidence="2" type="ORF">CLMAG_23870</name>
</gene>
<protein>
    <recommendedName>
        <fullName evidence="1">DUF1722 domain-containing protein</fullName>
    </recommendedName>
</protein>
<dbReference type="Pfam" id="PF08349">
    <property type="entry name" value="DUF1722"/>
    <property type="match status" value="1"/>
</dbReference>
<dbReference type="Proteomes" id="UP000076603">
    <property type="component" value="Unassembled WGS sequence"/>
</dbReference>
<accession>A0A162TFC4</accession>
<evidence type="ECO:0000313" key="2">
    <source>
        <dbReference type="EMBL" id="KZL92573.1"/>
    </source>
</evidence>
<dbReference type="STRING" id="1121326.CLMAG_23870"/>
<feature type="domain" description="DUF1722" evidence="1">
    <location>
        <begin position="191"/>
        <end position="307"/>
    </location>
</feature>
<keyword evidence="3" id="KW-1185">Reference proteome</keyword>
<organism evidence="2 3">
    <name type="scientific">Clostridium magnum DSM 2767</name>
    <dbReference type="NCBI Taxonomy" id="1121326"/>
    <lineage>
        <taxon>Bacteria</taxon>
        <taxon>Bacillati</taxon>
        <taxon>Bacillota</taxon>
        <taxon>Clostridia</taxon>
        <taxon>Eubacteriales</taxon>
        <taxon>Clostridiaceae</taxon>
        <taxon>Clostridium</taxon>
    </lineage>
</organism>
<name>A0A162TFC4_9CLOT</name>
<dbReference type="RefSeq" id="WP_066622143.1">
    <property type="nucleotide sequence ID" value="NZ_FQXL01000036.1"/>
</dbReference>
<sequence>MGNFERPNVFFSRCLGFEGCRYNGQMITNSFIESLKPYVNAIDACPETSIGLSTPRDSIRIVYDKDQLKLYQPKTGKEFTREMSDFAKSYLENLKNIDGFVLKSASPSCSHKNVKIYNGTSGVTRNSRGSGFFGGKVVELFPHAAIEDEGRLHNYRIRDHFLGKLFVNADFRRVKESNSLSELVRFHNKNKLLIMANSQKYLKILGKLILNNEDKPIEVILEEYEKNLKLAFKKVSRYTNNINVLMYALGYFSDNITKGETELILDSLEKYREGKLTVNTPMLLIKSYAVRFNINYLLEQTYFNPYPEELISLEDSGKVNDLHL</sequence>
<dbReference type="EMBL" id="LWAE01000002">
    <property type="protein sequence ID" value="KZL92573.1"/>
    <property type="molecule type" value="Genomic_DNA"/>
</dbReference>
<reference evidence="2 3" key="1">
    <citation type="submission" date="2016-04" db="EMBL/GenBank/DDBJ databases">
        <title>Genome sequence of Clostridium magnum DSM 2767.</title>
        <authorList>
            <person name="Poehlein A."/>
            <person name="Uhlig R."/>
            <person name="Fischer R."/>
            <person name="Bahl H."/>
            <person name="Daniel R."/>
        </authorList>
    </citation>
    <scope>NUCLEOTIDE SEQUENCE [LARGE SCALE GENOMIC DNA]</scope>
    <source>
        <strain evidence="2 3">DSM 2767</strain>
    </source>
</reference>
<comment type="caution">
    <text evidence="2">The sequence shown here is derived from an EMBL/GenBank/DDBJ whole genome shotgun (WGS) entry which is preliminary data.</text>
</comment>
<dbReference type="PANTHER" id="PTHR30087">
    <property type="entry name" value="INNER MEMBRANE PROTEIN"/>
    <property type="match status" value="1"/>
</dbReference>
<dbReference type="Pfam" id="PF04463">
    <property type="entry name" value="2-thiour_desulf"/>
    <property type="match status" value="1"/>
</dbReference>
<proteinExistence type="predicted"/>
<evidence type="ECO:0000313" key="3">
    <source>
        <dbReference type="Proteomes" id="UP000076603"/>
    </source>
</evidence>
<evidence type="ECO:0000259" key="1">
    <source>
        <dbReference type="Pfam" id="PF08349"/>
    </source>
</evidence>
<dbReference type="InterPro" id="IPR007553">
    <property type="entry name" value="2-thiour_desulf"/>
</dbReference>
<dbReference type="AlphaFoldDB" id="A0A162TFC4"/>
<dbReference type="PANTHER" id="PTHR30087:SF0">
    <property type="entry name" value="INNER MEMBRANE PROTEIN"/>
    <property type="match status" value="1"/>
</dbReference>
<dbReference type="PATRIC" id="fig|1121326.3.peg.2384"/>
<dbReference type="InterPro" id="IPR013560">
    <property type="entry name" value="DUF1722"/>
</dbReference>
<dbReference type="OrthoDB" id="9797779at2"/>